<dbReference type="InterPro" id="IPR015904">
    <property type="entry name" value="Sulphide_quinone_reductase"/>
</dbReference>
<evidence type="ECO:0000256" key="6">
    <source>
        <dbReference type="ARBA" id="ARBA00023002"/>
    </source>
</evidence>
<dbReference type="OrthoDB" id="9802771at2"/>
<dbReference type="AlphaFoldDB" id="A0A368XJE4"/>
<dbReference type="NCBIfam" id="TIGR01244">
    <property type="entry name" value="TIGR01244 family sulfur transferase"/>
    <property type="match status" value="1"/>
</dbReference>
<protein>
    <submittedName>
        <fullName evidence="9">Sulfide:quinone oxidoreductase</fullName>
    </submittedName>
</protein>
<keyword evidence="4" id="KW-0274">FAD</keyword>
<keyword evidence="10" id="KW-1185">Reference proteome</keyword>
<accession>A0A368XJE4</accession>
<dbReference type="Pfam" id="PF07992">
    <property type="entry name" value="Pyr_redox_2"/>
    <property type="match status" value="1"/>
</dbReference>
<keyword evidence="3" id="KW-0874">Quinone</keyword>
<dbReference type="EMBL" id="QPJK01000008">
    <property type="protein sequence ID" value="RCW67955.1"/>
    <property type="molecule type" value="Genomic_DNA"/>
</dbReference>
<dbReference type="GO" id="GO:0048038">
    <property type="term" value="F:quinone binding"/>
    <property type="evidence" value="ECO:0007669"/>
    <property type="project" value="UniProtKB-KW"/>
</dbReference>
<dbReference type="InterPro" id="IPR005939">
    <property type="entry name" value="BLH_phosphatase-like"/>
</dbReference>
<feature type="domain" description="FAD/NAD(P)-binding" evidence="8">
    <location>
        <begin position="150"/>
        <end position="265"/>
    </location>
</feature>
<keyword evidence="5" id="KW-0809">Transit peptide</keyword>
<keyword evidence="6" id="KW-0560">Oxidoreductase</keyword>
<evidence type="ECO:0000259" key="8">
    <source>
        <dbReference type="Pfam" id="PF07992"/>
    </source>
</evidence>
<dbReference type="Gene3D" id="3.90.190.10">
    <property type="entry name" value="Protein tyrosine phosphatase superfamily"/>
    <property type="match status" value="1"/>
</dbReference>
<sequence>MDIKALNQELAVSGQIAATDLKVIAEAGYRSVICNRPDGEAGDQPGFNEIEQAAQALGMTAAYLPVEPGKVTDEQARSFGALMTQLPGPVFAYCRTGTRSATLWALSQAQRRPLASILEAARGAGYDLSGVARRITNGGRTPVDVVDATHDIVIVGAGAAGIAVASSLLARRPDADIAIIDPADVHYYQPGWTMVGAGVFPPARTARTMASVLPRGVKWIKMAVAAFEPECNAVVLDGCRIVKYQQLVVCPGLKLDWNGIEGLPETLGRNGVTSNYRYDLAPYTWELVQQLRSGKALFTQPPMPIKCAGAPQKAMYLSADHWKRQGMLKNIHIEFCNAGGVLFGVPDYVPALMEYVKAYGIDLQFNNQLVAVDGPAHEATFVCTHADGTQERVTRSFDLLHVVPPQKAPDFIRVSPLADAAGWVDVDPSSLRHKKYANVFALGDCTNTTNAKTAAAARKQAPVVAHNLLAARSESMRLASYDGYGSCPLTVERGKIVLAEFAYGGKLAPSFPKWLIDGKRPSSLAWLLKERILPPVYWDGMLKGREWLAQPVLTDGEQPSAS</sequence>
<dbReference type="PANTHER" id="PTHR10632">
    <property type="entry name" value="SULFIDE:QUINONE OXIDOREDUCTASE"/>
    <property type="match status" value="1"/>
</dbReference>
<evidence type="ECO:0000259" key="7">
    <source>
        <dbReference type="Pfam" id="PF04273"/>
    </source>
</evidence>
<evidence type="ECO:0000256" key="5">
    <source>
        <dbReference type="ARBA" id="ARBA00022946"/>
    </source>
</evidence>
<dbReference type="SUPFAM" id="SSF51905">
    <property type="entry name" value="FAD/NAD(P)-binding domain"/>
    <property type="match status" value="1"/>
</dbReference>
<gene>
    <name evidence="9" type="ORF">DES41_108132</name>
</gene>
<dbReference type="GO" id="GO:0070221">
    <property type="term" value="P:sulfide oxidation, using sulfide:quinone oxidoreductase"/>
    <property type="evidence" value="ECO:0007669"/>
    <property type="project" value="TreeGrafter"/>
</dbReference>
<dbReference type="GO" id="GO:0070224">
    <property type="term" value="F:sulfide:quinone oxidoreductase activity"/>
    <property type="evidence" value="ECO:0007669"/>
    <property type="project" value="TreeGrafter"/>
</dbReference>
<dbReference type="GO" id="GO:0016787">
    <property type="term" value="F:hydrolase activity"/>
    <property type="evidence" value="ECO:0007669"/>
    <property type="project" value="InterPro"/>
</dbReference>
<dbReference type="CDD" id="cd14503">
    <property type="entry name" value="PTP-bact"/>
    <property type="match status" value="1"/>
</dbReference>
<evidence type="ECO:0000256" key="2">
    <source>
        <dbReference type="ARBA" id="ARBA00022630"/>
    </source>
</evidence>
<evidence type="ECO:0000313" key="10">
    <source>
        <dbReference type="Proteomes" id="UP000252884"/>
    </source>
</evidence>
<feature type="domain" description="Beta-lactamase hydrolase-like protein phosphatase-like" evidence="7">
    <location>
        <begin position="2"/>
        <end position="110"/>
    </location>
</feature>
<reference evidence="9 10" key="1">
    <citation type="submission" date="2018-07" db="EMBL/GenBank/DDBJ databases">
        <title>Genomic Encyclopedia of Type Strains, Phase IV (KMG-IV): sequencing the most valuable type-strain genomes for metagenomic binning, comparative biology and taxonomic classification.</title>
        <authorList>
            <person name="Goeker M."/>
        </authorList>
    </citation>
    <scope>NUCLEOTIDE SEQUENCE [LARGE SCALE GENOMIC DNA]</scope>
    <source>
        <strain evidence="9 10">DSM 21634</strain>
    </source>
</reference>
<dbReference type="Proteomes" id="UP000252884">
    <property type="component" value="Unassembled WGS sequence"/>
</dbReference>
<organism evidence="9 10">
    <name type="scientific">Pseudorhodoferax soli</name>
    <dbReference type="NCBI Taxonomy" id="545864"/>
    <lineage>
        <taxon>Bacteria</taxon>
        <taxon>Pseudomonadati</taxon>
        <taxon>Pseudomonadota</taxon>
        <taxon>Betaproteobacteria</taxon>
        <taxon>Burkholderiales</taxon>
        <taxon>Comamonadaceae</taxon>
    </lineage>
</organism>
<dbReference type="InterPro" id="IPR036188">
    <property type="entry name" value="FAD/NAD-bd_sf"/>
</dbReference>
<dbReference type="GO" id="GO:0071949">
    <property type="term" value="F:FAD binding"/>
    <property type="evidence" value="ECO:0007669"/>
    <property type="project" value="TreeGrafter"/>
</dbReference>
<dbReference type="Pfam" id="PF04273">
    <property type="entry name" value="BLH_phosphatase"/>
    <property type="match status" value="1"/>
</dbReference>
<dbReference type="FunFam" id="3.50.50.60:FF:000034">
    <property type="entry name" value="sulfide:quinone oxidoreductase, mitochondrial"/>
    <property type="match status" value="1"/>
</dbReference>
<comment type="caution">
    <text evidence="9">The sequence shown here is derived from an EMBL/GenBank/DDBJ whole genome shotgun (WGS) entry which is preliminary data.</text>
</comment>
<dbReference type="PANTHER" id="PTHR10632:SF2">
    <property type="entry name" value="SULFIDE:QUINONE OXIDOREDUCTASE, MITOCHONDRIAL"/>
    <property type="match status" value="1"/>
</dbReference>
<dbReference type="RefSeq" id="WP_114470507.1">
    <property type="nucleotide sequence ID" value="NZ_QPJK01000008.1"/>
</dbReference>
<keyword evidence="2" id="KW-0285">Flavoprotein</keyword>
<name>A0A368XJE4_9BURK</name>
<evidence type="ECO:0000256" key="4">
    <source>
        <dbReference type="ARBA" id="ARBA00022827"/>
    </source>
</evidence>
<evidence type="ECO:0000313" key="9">
    <source>
        <dbReference type="EMBL" id="RCW67955.1"/>
    </source>
</evidence>
<dbReference type="InterPro" id="IPR029021">
    <property type="entry name" value="Prot-tyrosine_phosphatase-like"/>
</dbReference>
<evidence type="ECO:0000256" key="3">
    <source>
        <dbReference type="ARBA" id="ARBA00022719"/>
    </source>
</evidence>
<evidence type="ECO:0000256" key="1">
    <source>
        <dbReference type="ARBA" id="ARBA00001974"/>
    </source>
</evidence>
<comment type="cofactor">
    <cofactor evidence="1">
        <name>FAD</name>
        <dbReference type="ChEBI" id="CHEBI:57692"/>
    </cofactor>
</comment>
<proteinExistence type="predicted"/>
<dbReference type="Gene3D" id="3.50.50.60">
    <property type="entry name" value="FAD/NAD(P)-binding domain"/>
    <property type="match status" value="2"/>
</dbReference>
<dbReference type="InterPro" id="IPR023753">
    <property type="entry name" value="FAD/NAD-binding_dom"/>
</dbReference>
<dbReference type="SUPFAM" id="SSF52799">
    <property type="entry name" value="(Phosphotyrosine protein) phosphatases II"/>
    <property type="match status" value="1"/>
</dbReference>